<keyword evidence="1" id="KW-1133">Transmembrane helix</keyword>
<accession>A0ABZ2R4K2</accession>
<proteinExistence type="predicted"/>
<name>A0ABZ2R4K2_9MICC</name>
<protein>
    <submittedName>
        <fullName evidence="2">Uncharacterized protein</fullName>
    </submittedName>
</protein>
<feature type="transmembrane region" description="Helical" evidence="1">
    <location>
        <begin position="45"/>
        <end position="65"/>
    </location>
</feature>
<evidence type="ECO:0000313" key="3">
    <source>
        <dbReference type="Proteomes" id="UP001623384"/>
    </source>
</evidence>
<reference evidence="2 3" key="1">
    <citation type="submission" date="2024-03" db="EMBL/GenBank/DDBJ databases">
        <title>Rhodococcus navarretei sp. nov. and Pseudarthrobacter quantumdoti sp. nov., two new species with the ability to biosynthesize Quantum Dots isolated from soil samples at Union Glacier, Antarctica.</title>
        <authorList>
            <person name="Vargas M."/>
        </authorList>
    </citation>
    <scope>NUCLEOTIDE SEQUENCE [LARGE SCALE GENOMIC DNA]</scope>
    <source>
        <strain evidence="2 3">RC-2-3</strain>
    </source>
</reference>
<feature type="transmembrane region" description="Helical" evidence="1">
    <location>
        <begin position="15"/>
        <end position="39"/>
    </location>
</feature>
<dbReference type="RefSeq" id="WP_406635655.1">
    <property type="nucleotide sequence ID" value="NZ_CP148033.1"/>
</dbReference>
<feature type="transmembrane region" description="Helical" evidence="1">
    <location>
        <begin position="72"/>
        <end position="90"/>
    </location>
</feature>
<dbReference type="Proteomes" id="UP001623384">
    <property type="component" value="Chromosome"/>
</dbReference>
<evidence type="ECO:0000313" key="2">
    <source>
        <dbReference type="EMBL" id="WXK93360.1"/>
    </source>
</evidence>
<keyword evidence="3" id="KW-1185">Reference proteome</keyword>
<keyword evidence="1" id="KW-0472">Membrane</keyword>
<evidence type="ECO:0000256" key="1">
    <source>
        <dbReference type="SAM" id="Phobius"/>
    </source>
</evidence>
<organism evidence="2 3">
    <name type="scientific">Pseudarthrobacter quantipunctorum</name>
    <dbReference type="NCBI Taxonomy" id="3128980"/>
    <lineage>
        <taxon>Bacteria</taxon>
        <taxon>Bacillati</taxon>
        <taxon>Actinomycetota</taxon>
        <taxon>Actinomycetes</taxon>
        <taxon>Micrococcales</taxon>
        <taxon>Micrococcaceae</taxon>
        <taxon>Pseudarthrobacter</taxon>
    </lineage>
</organism>
<gene>
    <name evidence="2" type="ORF">WHH00_00790</name>
</gene>
<keyword evidence="1" id="KW-0812">Transmembrane</keyword>
<sequence length="127" mass="13857">MDEHVLDRRRIVRDFWLRLTIPAVLFAGLLLLLFTSVQLDALPPALLITGAALLIGGALGFFTGIRGPHWPIYALIFTGLAVLLLLPHPWQGLTFVPIPTSAAGYAMGKEVAFFRSNLRQPVAPATN</sequence>
<dbReference type="EMBL" id="CP148033">
    <property type="protein sequence ID" value="WXK93360.1"/>
    <property type="molecule type" value="Genomic_DNA"/>
</dbReference>